<protein>
    <submittedName>
        <fullName evidence="1">Uncharacterized protein</fullName>
    </submittedName>
</protein>
<dbReference type="EMBL" id="LAZR01017385">
    <property type="protein sequence ID" value="KKM00647.1"/>
    <property type="molecule type" value="Genomic_DNA"/>
</dbReference>
<organism evidence="1">
    <name type="scientific">marine sediment metagenome</name>
    <dbReference type="NCBI Taxonomy" id="412755"/>
    <lineage>
        <taxon>unclassified sequences</taxon>
        <taxon>metagenomes</taxon>
        <taxon>ecological metagenomes</taxon>
    </lineage>
</organism>
<evidence type="ECO:0000313" key="1">
    <source>
        <dbReference type="EMBL" id="KKM00647.1"/>
    </source>
</evidence>
<comment type="caution">
    <text evidence="1">The sequence shown here is derived from an EMBL/GenBank/DDBJ whole genome shotgun (WGS) entry which is preliminary data.</text>
</comment>
<gene>
    <name evidence="1" type="ORF">LCGC14_1802320</name>
</gene>
<dbReference type="AlphaFoldDB" id="A0A0F9HC14"/>
<sequence>MLAASNGVRRTPLQSLWGLGLAAILVAAPLPPSVILPDGRGHSDIAFWYHPLRLEVETPLIQPPLPGAPVDLHNPIVPSGRDAPWIGGRVFTGLDSGG</sequence>
<name>A0A0F9HC14_9ZZZZ</name>
<accession>A0A0F9HC14</accession>
<reference evidence="1" key="1">
    <citation type="journal article" date="2015" name="Nature">
        <title>Complex archaea that bridge the gap between prokaryotes and eukaryotes.</title>
        <authorList>
            <person name="Spang A."/>
            <person name="Saw J.H."/>
            <person name="Jorgensen S.L."/>
            <person name="Zaremba-Niedzwiedzka K."/>
            <person name="Martijn J."/>
            <person name="Lind A.E."/>
            <person name="van Eijk R."/>
            <person name="Schleper C."/>
            <person name="Guy L."/>
            <person name="Ettema T.J."/>
        </authorList>
    </citation>
    <scope>NUCLEOTIDE SEQUENCE</scope>
</reference>
<feature type="non-terminal residue" evidence="1">
    <location>
        <position position="98"/>
    </location>
</feature>
<proteinExistence type="predicted"/>